<accession>A0A812Q521</accession>
<dbReference type="AlphaFoldDB" id="A0A812Q521"/>
<gene>
    <name evidence="2" type="ORF">SPIL2461_LOCUS8918</name>
</gene>
<dbReference type="Proteomes" id="UP000649617">
    <property type="component" value="Unassembled WGS sequence"/>
</dbReference>
<sequence length="328" mass="36156">MDLTTASGFLLACVCMLHCKQDDFMALLAIKCSSFSKMNRGTSKRCDCAALGFDAYPSVREANQLLERCFAVPGGWGITIRRHPNVIIAGPMPVVATATRKRKQDGTVSYQGTAELRETASGVNVPILMQSSVLSDTFSRETMSDPELEASIREEDSRESHQLASMAASKDACGTVALQETDLDDDAMRSKLQESCGSLDGEPGDHVAPPNIRPVATPARANRDVGPEKGTGKLQQGKYKKPLTRQEMSDLFRDMNFNKPLQAQFGAQIIIIVTRKSKIKILVDQGWYSEMEMKTDLKWSAPGPYTTCIFQNTSINRRTLPTPLHYIL</sequence>
<name>A0A812Q521_SYMPI</name>
<evidence type="ECO:0000313" key="2">
    <source>
        <dbReference type="EMBL" id="CAE7368197.1"/>
    </source>
</evidence>
<feature type="region of interest" description="Disordered" evidence="1">
    <location>
        <begin position="196"/>
        <end position="240"/>
    </location>
</feature>
<keyword evidence="3" id="KW-1185">Reference proteome</keyword>
<evidence type="ECO:0000256" key="1">
    <source>
        <dbReference type="SAM" id="MobiDB-lite"/>
    </source>
</evidence>
<evidence type="ECO:0000313" key="3">
    <source>
        <dbReference type="Proteomes" id="UP000649617"/>
    </source>
</evidence>
<protein>
    <submittedName>
        <fullName evidence="2">Uncharacterized protein</fullName>
    </submittedName>
</protein>
<comment type="caution">
    <text evidence="2">The sequence shown here is derived from an EMBL/GenBank/DDBJ whole genome shotgun (WGS) entry which is preliminary data.</text>
</comment>
<organism evidence="2 3">
    <name type="scientific">Symbiodinium pilosum</name>
    <name type="common">Dinoflagellate</name>
    <dbReference type="NCBI Taxonomy" id="2952"/>
    <lineage>
        <taxon>Eukaryota</taxon>
        <taxon>Sar</taxon>
        <taxon>Alveolata</taxon>
        <taxon>Dinophyceae</taxon>
        <taxon>Suessiales</taxon>
        <taxon>Symbiodiniaceae</taxon>
        <taxon>Symbiodinium</taxon>
    </lineage>
</organism>
<dbReference type="EMBL" id="CAJNIZ010014958">
    <property type="protein sequence ID" value="CAE7368197.1"/>
    <property type="molecule type" value="Genomic_DNA"/>
</dbReference>
<proteinExistence type="predicted"/>
<reference evidence="2" key="1">
    <citation type="submission" date="2021-02" db="EMBL/GenBank/DDBJ databases">
        <authorList>
            <person name="Dougan E. K."/>
            <person name="Rhodes N."/>
            <person name="Thang M."/>
            <person name="Chan C."/>
        </authorList>
    </citation>
    <scope>NUCLEOTIDE SEQUENCE</scope>
</reference>
<feature type="compositionally biased region" description="Basic and acidic residues" evidence="1">
    <location>
        <begin position="221"/>
        <end position="231"/>
    </location>
</feature>